<dbReference type="GeneID" id="107121093"/>
<evidence type="ECO:0000313" key="7">
    <source>
        <dbReference type="RefSeq" id="XP_015279432.1"/>
    </source>
</evidence>
<accession>A0ABM1L0E5</accession>
<proteinExistence type="predicted"/>
<evidence type="ECO:0000256" key="5">
    <source>
        <dbReference type="SAM" id="Phobius"/>
    </source>
</evidence>
<name>A0ABM1L0E5_GEKJA</name>
<dbReference type="RefSeq" id="XP_015279432.1">
    <property type="nucleotide sequence ID" value="XM_015423946.1"/>
</dbReference>
<keyword evidence="3 5" id="KW-1133">Transmembrane helix</keyword>
<sequence length="173" mass="19596">MDDGKKRGFLLASCGTAVVSLAEQLLSPTDLDACTFDQIVNAVQNYYAPKPTELTCRTILLHILLCLLTFYTIYYMIGSVCCGVFRLNSFDAHLPFEFKTEPSYSNPNYLVNVISMEITFFSSGLFFAVMLKRWVWDYALTVTSIHLLLTWAGELTDALKLAERTCLCFEPRL</sequence>
<evidence type="ECO:0000313" key="6">
    <source>
        <dbReference type="Proteomes" id="UP000694871"/>
    </source>
</evidence>
<keyword evidence="6" id="KW-1185">Reference proteome</keyword>
<evidence type="ECO:0000256" key="4">
    <source>
        <dbReference type="ARBA" id="ARBA00023136"/>
    </source>
</evidence>
<keyword evidence="4 5" id="KW-0472">Membrane</keyword>
<dbReference type="InterPro" id="IPR019185">
    <property type="entry name" value="Integral_membrane_SYS1-rel"/>
</dbReference>
<reference evidence="7" key="1">
    <citation type="submission" date="2025-08" db="UniProtKB">
        <authorList>
            <consortium name="RefSeq"/>
        </authorList>
    </citation>
    <scope>IDENTIFICATION</scope>
</reference>
<dbReference type="Proteomes" id="UP000694871">
    <property type="component" value="Unplaced"/>
</dbReference>
<dbReference type="Pfam" id="PF09801">
    <property type="entry name" value="SYS1"/>
    <property type="match status" value="1"/>
</dbReference>
<evidence type="ECO:0000256" key="3">
    <source>
        <dbReference type="ARBA" id="ARBA00022989"/>
    </source>
</evidence>
<evidence type="ECO:0000256" key="1">
    <source>
        <dbReference type="ARBA" id="ARBA00004141"/>
    </source>
</evidence>
<comment type="subcellular location">
    <subcellularLocation>
        <location evidence="1">Membrane</location>
        <topology evidence="1">Multi-pass membrane protein</topology>
    </subcellularLocation>
</comment>
<keyword evidence="2 5" id="KW-0812">Transmembrane</keyword>
<organism evidence="6 7">
    <name type="scientific">Gekko japonicus</name>
    <name type="common">Schlegel's Japanese gecko</name>
    <dbReference type="NCBI Taxonomy" id="146911"/>
    <lineage>
        <taxon>Eukaryota</taxon>
        <taxon>Metazoa</taxon>
        <taxon>Chordata</taxon>
        <taxon>Craniata</taxon>
        <taxon>Vertebrata</taxon>
        <taxon>Euteleostomi</taxon>
        <taxon>Lepidosauria</taxon>
        <taxon>Squamata</taxon>
        <taxon>Bifurcata</taxon>
        <taxon>Gekkota</taxon>
        <taxon>Gekkonidae</taxon>
        <taxon>Gekkoninae</taxon>
        <taxon>Gekko</taxon>
    </lineage>
</organism>
<feature type="transmembrane region" description="Helical" evidence="5">
    <location>
        <begin position="59"/>
        <end position="88"/>
    </location>
</feature>
<feature type="transmembrane region" description="Helical" evidence="5">
    <location>
        <begin position="109"/>
        <end position="129"/>
    </location>
</feature>
<protein>
    <submittedName>
        <fullName evidence="7">Transmembrane protein 244</fullName>
    </submittedName>
</protein>
<evidence type="ECO:0000256" key="2">
    <source>
        <dbReference type="ARBA" id="ARBA00022692"/>
    </source>
</evidence>
<gene>
    <name evidence="7" type="primary">TMEM244</name>
</gene>